<dbReference type="RefSeq" id="XP_036365323.1">
    <property type="nucleotide sequence ID" value="XM_036509430.1"/>
</dbReference>
<organism evidence="7 8">
    <name type="scientific">Octopus sinensis</name>
    <name type="common">East Asian common octopus</name>
    <dbReference type="NCBI Taxonomy" id="2607531"/>
    <lineage>
        <taxon>Eukaryota</taxon>
        <taxon>Metazoa</taxon>
        <taxon>Spiralia</taxon>
        <taxon>Lophotrochozoa</taxon>
        <taxon>Mollusca</taxon>
        <taxon>Cephalopoda</taxon>
        <taxon>Coleoidea</taxon>
        <taxon>Octopodiformes</taxon>
        <taxon>Octopoda</taxon>
        <taxon>Incirrata</taxon>
        <taxon>Octopodidae</taxon>
        <taxon>Octopus</taxon>
    </lineage>
</organism>
<dbReference type="InterPro" id="IPR006759">
    <property type="entry name" value="Glyco_transf_54"/>
</dbReference>
<evidence type="ECO:0000256" key="2">
    <source>
        <dbReference type="ARBA" id="ARBA00022676"/>
    </source>
</evidence>
<evidence type="ECO:0000256" key="1">
    <source>
        <dbReference type="ARBA" id="ARBA00004922"/>
    </source>
</evidence>
<dbReference type="GO" id="GO:0008375">
    <property type="term" value="F:acetylglucosaminyltransferase activity"/>
    <property type="evidence" value="ECO:0007669"/>
    <property type="project" value="TreeGrafter"/>
</dbReference>
<dbReference type="GO" id="GO:0006487">
    <property type="term" value="P:protein N-linked glycosylation"/>
    <property type="evidence" value="ECO:0007669"/>
    <property type="project" value="TreeGrafter"/>
</dbReference>
<dbReference type="InterPro" id="IPR056576">
    <property type="entry name" value="MGAT4_A/B/C_C"/>
</dbReference>
<evidence type="ECO:0000256" key="3">
    <source>
        <dbReference type="ARBA" id="ARBA00022679"/>
    </source>
</evidence>
<dbReference type="GO" id="GO:0005795">
    <property type="term" value="C:Golgi stack"/>
    <property type="evidence" value="ECO:0007669"/>
    <property type="project" value="TreeGrafter"/>
</dbReference>
<evidence type="ECO:0000256" key="4">
    <source>
        <dbReference type="SAM" id="Phobius"/>
    </source>
</evidence>
<dbReference type="InterPro" id="IPR057279">
    <property type="entry name" value="MGAT4"/>
</dbReference>
<sequence length="560" mass="64991">MRARLKNVVLLLVMVFILPIFFMVTRPACEQIALNYTANIYENNKLNGQYEALLEKRFAELHARLKFAESLNKQRKNDIHILRSQFTYLLQSVLHSNVSNKSVLIEKFPSDLQTALVNFTDLYGQSSIHLPSLFTYLPHLSHNPNGMRPAYKLSRNRFGVSMVFGIPTIKRDRVSYLRRTLHSLIDGLNEEEREDCLIIVFVAEPWNLQYVKQVGDQIYKEFHSSVDSGLLEVISSPPEFYPNLDNLKRTLGDSQDRVRWRTKQNLDFSFLMLYAKSKGVFYAQLEDDVISKPGYFSIMKTFTQQQKYVEWFVLEFSTLGFIGKLFKSSELPILVEFFLMFHTSQPIDWLLDDFLTVKICNPDKDRKHCVRMKEEVRRRYKPSLFQHIGIQSSLKGKIQKLQDKYFGKDGLYRAHINPHAVVSTSLKTYQQFTLQKAYLGETIFWGMSPLPKDMVKFEFTPPVVLESFKFRSGNSEHPGDKFFDTVVEILPVTHEHTKDGTPYPILNHGYYQVARFKADGVAEGTIKDNIGPIKILRLHCQVKSDSWAILSEIYIKAKTS</sequence>
<keyword evidence="2" id="KW-0328">Glycosyltransferase</keyword>
<keyword evidence="7" id="KW-1185">Reference proteome</keyword>
<proteinExistence type="predicted"/>
<feature type="domain" description="MGAT4 conserved region" evidence="5">
    <location>
        <begin position="130"/>
        <end position="406"/>
    </location>
</feature>
<protein>
    <submittedName>
        <fullName evidence="8 9">Alpha-1,3-mannosyl-glycoprotein 4-beta-N-acetylglucosaminyltransferase A isoform X1</fullName>
    </submittedName>
</protein>
<evidence type="ECO:0000259" key="6">
    <source>
        <dbReference type="Pfam" id="PF23524"/>
    </source>
</evidence>
<keyword evidence="4" id="KW-0472">Membrane</keyword>
<comment type="pathway">
    <text evidence="1">Protein modification; protein glycosylation.</text>
</comment>
<evidence type="ECO:0000313" key="7">
    <source>
        <dbReference type="Proteomes" id="UP000515154"/>
    </source>
</evidence>
<name>A0A6P7T4N3_9MOLL</name>
<dbReference type="AlphaFoldDB" id="A0A6P7T4N3"/>
<evidence type="ECO:0000259" key="5">
    <source>
        <dbReference type="Pfam" id="PF04666"/>
    </source>
</evidence>
<dbReference type="PANTHER" id="PTHR12062:SF9">
    <property type="entry name" value="ALPHA-1,3-MANNOSYL-GLYCOPROTEIN 4-BETA-N-ACETYLGLUCOSAMINYLTRANSFERASE A, ISOFORM A"/>
    <property type="match status" value="1"/>
</dbReference>
<dbReference type="PANTHER" id="PTHR12062">
    <property type="entry name" value="N-ACETYLGLUCOSAMINYLTRANSFERASE VI"/>
    <property type="match status" value="1"/>
</dbReference>
<dbReference type="Pfam" id="PF04666">
    <property type="entry name" value="MGAT4_cons"/>
    <property type="match status" value="1"/>
</dbReference>
<dbReference type="RefSeq" id="XP_036365322.1">
    <property type="nucleotide sequence ID" value="XM_036509429.1"/>
</dbReference>
<keyword evidence="4" id="KW-1133">Transmembrane helix</keyword>
<feature type="domain" description="MGAT4 A/B/C C-terminal" evidence="6">
    <location>
        <begin position="420"/>
        <end position="552"/>
    </location>
</feature>
<accession>A0A6P7T4N3</accession>
<keyword evidence="3" id="KW-0808">Transferase</keyword>
<dbReference type="Proteomes" id="UP000515154">
    <property type="component" value="Linkage group LG15"/>
</dbReference>
<dbReference type="Pfam" id="PF23524">
    <property type="entry name" value="MGAT4A_C"/>
    <property type="match status" value="1"/>
</dbReference>
<dbReference type="GO" id="GO:0005793">
    <property type="term" value="C:endoplasmic reticulum-Golgi intermediate compartment"/>
    <property type="evidence" value="ECO:0007669"/>
    <property type="project" value="TreeGrafter"/>
</dbReference>
<evidence type="ECO:0000313" key="10">
    <source>
        <dbReference type="RefSeq" id="XP_036365324.1"/>
    </source>
</evidence>
<dbReference type="GO" id="GO:0005783">
    <property type="term" value="C:endoplasmic reticulum"/>
    <property type="evidence" value="ECO:0007669"/>
    <property type="project" value="TreeGrafter"/>
</dbReference>
<dbReference type="RefSeq" id="XP_036365324.1">
    <property type="nucleotide sequence ID" value="XM_036509431.1"/>
</dbReference>
<gene>
    <name evidence="8 9 10" type="primary">LOC115219729</name>
</gene>
<keyword evidence="4" id="KW-0812">Transmembrane</keyword>
<reference evidence="8 9" key="1">
    <citation type="submission" date="2025-08" db="UniProtKB">
        <authorList>
            <consortium name="RefSeq"/>
        </authorList>
    </citation>
    <scope>IDENTIFICATION</scope>
</reference>
<evidence type="ECO:0000313" key="8">
    <source>
        <dbReference type="RefSeq" id="XP_036365322.1"/>
    </source>
</evidence>
<evidence type="ECO:0000313" key="9">
    <source>
        <dbReference type="RefSeq" id="XP_036365323.1"/>
    </source>
</evidence>
<feature type="transmembrane region" description="Helical" evidence="4">
    <location>
        <begin position="7"/>
        <end position="25"/>
    </location>
</feature>